<dbReference type="AlphaFoldDB" id="A0A5C5V1L6"/>
<proteinExistence type="predicted"/>
<name>A0A5C5V1L6_9BACT</name>
<comment type="caution">
    <text evidence="1">The sequence shown here is derived from an EMBL/GenBank/DDBJ whole genome shotgun (WGS) entry which is preliminary data.</text>
</comment>
<sequence length="217" mass="24297">MLIFQRILKLSLTLAFVVGVVMFALAKREQAPIKAEYDRLRAKFGELPNVSPDRFQILSFQSEEPGHLVWRFRPPDNVPIKFNSEISFGGGSCRGGTTSYGAKRTEGLIRFRIDFDNPRMVCFLKYPHGHMTCGSSDAEAAEAYRQHWDELTIETVSSTTPESYSQDEIIDLVRITAPEKFADGTSVRSGENGLCLLVRIGTPTAFDAEKAKAQEQQ</sequence>
<organism evidence="1 2">
    <name type="scientific">Blastopirellula retiformator</name>
    <dbReference type="NCBI Taxonomy" id="2527970"/>
    <lineage>
        <taxon>Bacteria</taxon>
        <taxon>Pseudomonadati</taxon>
        <taxon>Planctomycetota</taxon>
        <taxon>Planctomycetia</taxon>
        <taxon>Pirellulales</taxon>
        <taxon>Pirellulaceae</taxon>
        <taxon>Blastopirellula</taxon>
    </lineage>
</organism>
<evidence type="ECO:0000313" key="2">
    <source>
        <dbReference type="Proteomes" id="UP000318878"/>
    </source>
</evidence>
<dbReference type="OrthoDB" id="286571at2"/>
<gene>
    <name evidence="1" type="ORF">Enr8_37650</name>
</gene>
<protein>
    <submittedName>
        <fullName evidence="1">Uncharacterized protein</fullName>
    </submittedName>
</protein>
<accession>A0A5C5V1L6</accession>
<evidence type="ECO:0000313" key="1">
    <source>
        <dbReference type="EMBL" id="TWT31840.1"/>
    </source>
</evidence>
<dbReference type="Proteomes" id="UP000318878">
    <property type="component" value="Unassembled WGS sequence"/>
</dbReference>
<reference evidence="1 2" key="1">
    <citation type="submission" date="2019-02" db="EMBL/GenBank/DDBJ databases">
        <title>Deep-cultivation of Planctomycetes and their phenomic and genomic characterization uncovers novel biology.</title>
        <authorList>
            <person name="Wiegand S."/>
            <person name="Jogler M."/>
            <person name="Boedeker C."/>
            <person name="Pinto D."/>
            <person name="Vollmers J."/>
            <person name="Rivas-Marin E."/>
            <person name="Kohn T."/>
            <person name="Peeters S.H."/>
            <person name="Heuer A."/>
            <person name="Rast P."/>
            <person name="Oberbeckmann S."/>
            <person name="Bunk B."/>
            <person name="Jeske O."/>
            <person name="Meyerdierks A."/>
            <person name="Storesund J.E."/>
            <person name="Kallscheuer N."/>
            <person name="Luecker S."/>
            <person name="Lage O.M."/>
            <person name="Pohl T."/>
            <person name="Merkel B.J."/>
            <person name="Hornburger P."/>
            <person name="Mueller R.-W."/>
            <person name="Bruemmer F."/>
            <person name="Labrenz M."/>
            <person name="Spormann A.M."/>
            <person name="Op Den Camp H."/>
            <person name="Overmann J."/>
            <person name="Amann R."/>
            <person name="Jetten M.S.M."/>
            <person name="Mascher T."/>
            <person name="Medema M.H."/>
            <person name="Devos D.P."/>
            <person name="Kaster A.-K."/>
            <person name="Ovreas L."/>
            <person name="Rohde M."/>
            <person name="Galperin M.Y."/>
            <person name="Jogler C."/>
        </authorList>
    </citation>
    <scope>NUCLEOTIDE SEQUENCE [LARGE SCALE GENOMIC DNA]</scope>
    <source>
        <strain evidence="1 2">Enr8</strain>
    </source>
</reference>
<dbReference type="EMBL" id="SJPF01000004">
    <property type="protein sequence ID" value="TWT31840.1"/>
    <property type="molecule type" value="Genomic_DNA"/>
</dbReference>
<keyword evidence="2" id="KW-1185">Reference proteome</keyword>
<dbReference type="RefSeq" id="WP_146434306.1">
    <property type="nucleotide sequence ID" value="NZ_SJPF01000004.1"/>
</dbReference>